<dbReference type="Gene3D" id="3.40.50.10750">
    <property type="entry name" value="Isocitrate/Isopropylmalate dehydrogenase-like"/>
    <property type="match status" value="1"/>
</dbReference>
<evidence type="ECO:0000256" key="2">
    <source>
        <dbReference type="ARBA" id="ARBA00005656"/>
    </source>
</evidence>
<dbReference type="NCBIfam" id="NF007233">
    <property type="entry name" value="PRK09653.1"/>
    <property type="match status" value="1"/>
</dbReference>
<accession>A0A2H4CDP2</accession>
<dbReference type="Pfam" id="PF01515">
    <property type="entry name" value="PTA_PTB"/>
    <property type="match status" value="1"/>
</dbReference>
<dbReference type="EMBL" id="CP107525">
    <property type="protein sequence ID" value="UZW64429.1"/>
    <property type="molecule type" value="Genomic_DNA"/>
</dbReference>
<dbReference type="PIRSF" id="PIRSF000428">
    <property type="entry name" value="P_Ac_trans"/>
    <property type="match status" value="1"/>
</dbReference>
<reference evidence="7" key="4">
    <citation type="submission" date="2022-11" db="EMBL/GenBank/DDBJ databases">
        <title>complete genomes of mycoplasma synoviae ZX313 strain and SD2 strain.</title>
        <authorList>
            <person name="Zhong Q."/>
        </authorList>
    </citation>
    <scope>NUCLEOTIDE SEQUENCE</scope>
    <source>
        <strain evidence="7">SD2</strain>
    </source>
</reference>
<dbReference type="InterPro" id="IPR042113">
    <property type="entry name" value="P_AcTrfase_dom1"/>
</dbReference>
<dbReference type="Proteomes" id="UP001164481">
    <property type="component" value="Chromosome"/>
</dbReference>
<dbReference type="Proteomes" id="UP000259328">
    <property type="component" value="Chromosome"/>
</dbReference>
<dbReference type="AlphaFoldDB" id="A0A2H4CDP2"/>
<keyword evidence="3 6" id="KW-0808">Transferase</keyword>
<dbReference type="SUPFAM" id="SSF53659">
    <property type="entry name" value="Isocitrate/Isopropylmalate dehydrogenase-like"/>
    <property type="match status" value="1"/>
</dbReference>
<dbReference type="GeneID" id="93530443"/>
<dbReference type="InterPro" id="IPR050500">
    <property type="entry name" value="Phos_Acetyltrans/Butyryltrans"/>
</dbReference>
<reference evidence="6" key="1">
    <citation type="submission" date="2018-06" db="EMBL/GenBank/DDBJ databases">
        <authorList>
            <consortium name="Pathogen Informatics"/>
            <person name="Doyle S."/>
        </authorList>
    </citation>
    <scope>NUCLEOTIDE SEQUENCE</scope>
    <source>
        <strain evidence="6">NCTC10124</strain>
    </source>
</reference>
<dbReference type="RefSeq" id="WP_020003165.1">
    <property type="nucleotide sequence ID" value="NZ_CP012624.1"/>
</dbReference>
<evidence type="ECO:0000256" key="4">
    <source>
        <dbReference type="ARBA" id="ARBA00023315"/>
    </source>
</evidence>
<keyword evidence="4 6" id="KW-0012">Acyltransferase</keyword>
<reference evidence="8" key="2">
    <citation type="submission" date="2018-06" db="EMBL/GenBank/DDBJ databases">
        <authorList>
            <consortium name="Pathogen Informatics"/>
        </authorList>
    </citation>
    <scope>NUCLEOTIDE SEQUENCE [LARGE SCALE GENOMIC DNA]</scope>
    <source>
        <strain evidence="8">NCTC10124</strain>
    </source>
</reference>
<evidence type="ECO:0000256" key="1">
    <source>
        <dbReference type="ARBA" id="ARBA00000705"/>
    </source>
</evidence>
<dbReference type="Gene3D" id="3.40.50.10950">
    <property type="match status" value="1"/>
</dbReference>
<name>A0A2H4CDP2_MYCSY</name>
<evidence type="ECO:0000313" key="7">
    <source>
        <dbReference type="EMBL" id="UZW64429.1"/>
    </source>
</evidence>
<evidence type="ECO:0000259" key="5">
    <source>
        <dbReference type="Pfam" id="PF01515"/>
    </source>
</evidence>
<dbReference type="EMBL" id="LS991953">
    <property type="protein sequence ID" value="SYV93630.1"/>
    <property type="molecule type" value="Genomic_DNA"/>
</dbReference>
<dbReference type="GO" id="GO:0008959">
    <property type="term" value="F:phosphate acetyltransferase activity"/>
    <property type="evidence" value="ECO:0007669"/>
    <property type="project" value="UniProtKB-EC"/>
</dbReference>
<dbReference type="EC" id="2.3.1.8" evidence="6"/>
<comment type="similarity">
    <text evidence="2">Belongs to the phosphate acetyltransferase and butyryltransferase family.</text>
</comment>
<dbReference type="InterPro" id="IPR002505">
    <property type="entry name" value="PTA_PTB"/>
</dbReference>
<comment type="catalytic activity">
    <reaction evidence="1">
        <text>acetyl-CoA + phosphate = acetyl phosphate + CoA</text>
        <dbReference type="Rhea" id="RHEA:19521"/>
        <dbReference type="ChEBI" id="CHEBI:22191"/>
        <dbReference type="ChEBI" id="CHEBI:43474"/>
        <dbReference type="ChEBI" id="CHEBI:57287"/>
        <dbReference type="ChEBI" id="CHEBI:57288"/>
        <dbReference type="EC" id="2.3.1.8"/>
    </reaction>
</comment>
<dbReference type="InterPro" id="IPR012147">
    <property type="entry name" value="P_Ac_Bu_trans"/>
</dbReference>
<evidence type="ECO:0000256" key="3">
    <source>
        <dbReference type="ARBA" id="ARBA00022679"/>
    </source>
</evidence>
<proteinExistence type="inferred from homology"/>
<protein>
    <submittedName>
        <fullName evidence="7">Phosphate acetyltransferase</fullName>
    </submittedName>
    <submittedName>
        <fullName evidence="6">Phosphotransacetylase</fullName>
        <ecNumber evidence="6">2.3.1.8</ecNumber>
    </submittedName>
</protein>
<evidence type="ECO:0000313" key="8">
    <source>
        <dbReference type="Proteomes" id="UP000259328"/>
    </source>
</evidence>
<evidence type="ECO:0000313" key="6">
    <source>
        <dbReference type="EMBL" id="SYV93630.1"/>
    </source>
</evidence>
<dbReference type="InterPro" id="IPR042112">
    <property type="entry name" value="P_AcTrfase_dom2"/>
</dbReference>
<gene>
    <name evidence="6" type="primary">eutD</name>
    <name evidence="6" type="ORF">NCTC10124_01384</name>
    <name evidence="7" type="ORF">OIE46_03610</name>
</gene>
<organism evidence="6 8">
    <name type="scientific">Mycoplasmopsis synoviae</name>
    <name type="common">Mycoplasma synoviae</name>
    <dbReference type="NCBI Taxonomy" id="2109"/>
    <lineage>
        <taxon>Bacteria</taxon>
        <taxon>Bacillati</taxon>
        <taxon>Mycoplasmatota</taxon>
        <taxon>Mycoplasmoidales</taxon>
        <taxon>Metamycoplasmataceae</taxon>
        <taxon>Mycoplasmopsis</taxon>
    </lineage>
</organism>
<reference evidence="7" key="3">
    <citation type="submission" date="2022-10" db="EMBL/GenBank/DDBJ databases">
        <authorList>
            <person name="Wei X."/>
        </authorList>
    </citation>
    <scope>NUCLEOTIDE SEQUENCE</scope>
    <source>
        <strain evidence="7">SD2</strain>
    </source>
</reference>
<dbReference type="PANTHER" id="PTHR43356:SF3">
    <property type="entry name" value="PHOSPHATE ACETYLTRANSFERASE"/>
    <property type="match status" value="1"/>
</dbReference>
<dbReference type="PANTHER" id="PTHR43356">
    <property type="entry name" value="PHOSPHATE ACETYLTRANSFERASE"/>
    <property type="match status" value="1"/>
</dbReference>
<sequence length="319" mass="35001">MNYELNLKSQVDALKSVKKIVLIDGDDQRALDAVRELKAQKNIEVLLLTEKQENSSEFEFVNIFADEAKTKKYVEQYLELRKNKETLEQAEKAMASRPFHAMMMLHNNEVDGVVGGLKFTTADILRAAFKVIGPKPGIKTISSIMVMHKEEQQMVFSDISVNVSPNAQQLSEIATNAAEAAELLGFPDPKVAFLSFSTSGSAVTEESKLVKEATDLFNASYAKTKAIGEVQLDAAIDLSVRKSKYKQDSYDEKANLLVFPNLSAGNIGYKLVQRYGNFGAIGPIIVGTKKPVNDLSRGSSVNDVVNTVLITALQSEGSK</sequence>
<feature type="domain" description="Phosphate acetyl/butaryl transferase" evidence="5">
    <location>
        <begin position="13"/>
        <end position="312"/>
    </location>
</feature>